<comment type="similarity">
    <text evidence="2">In the N-terminal section; belongs to the FGAMS family.</text>
</comment>
<dbReference type="EC" id="6.3.5.3" evidence="3"/>
<dbReference type="Pfam" id="PF02769">
    <property type="entry name" value="AIRS_C"/>
    <property type="match status" value="2"/>
</dbReference>
<accession>A0ABM4U012</accession>
<evidence type="ECO:0000259" key="16">
    <source>
        <dbReference type="Pfam" id="PF18076"/>
    </source>
</evidence>
<keyword evidence="5" id="KW-0479">Metal-binding</keyword>
<dbReference type="Pfam" id="PF22689">
    <property type="entry name" value="FGAR-AT_PurM_N-like"/>
    <property type="match status" value="1"/>
</dbReference>
<feature type="domain" description="PurM-like N-terminal" evidence="13">
    <location>
        <begin position="304"/>
        <end position="412"/>
    </location>
</feature>
<dbReference type="CDD" id="cd02204">
    <property type="entry name" value="PurL_repeat2"/>
    <property type="match status" value="1"/>
</dbReference>
<dbReference type="SUPFAM" id="SSF55326">
    <property type="entry name" value="PurM N-terminal domain-like"/>
    <property type="match status" value="2"/>
</dbReference>
<keyword evidence="10" id="KW-0315">Glutamine amidotransferase</keyword>
<sequence>MVILRFYDVQAHSPAEEQSVLRRLQEEGVGVLSVRTERCYHLEYSAQADHPLALDELLLWLVKQPLISDQSLVKQSALQAEDRMQLLLEIGPRFNFSTPYSTNCVNIFHNLGYTEVRRMETSTRYLLTFGEGSDVPEATRFVSLLGDRMTHCLYTEDNTPKTTFDEQLPEQQADWHFVPVLQEGRTALERINHELGLAFNDFDLNYYHNLFSKELRRNPTTVELFDCAQSNSEHSRHWFFSGRMVIDGVEQPKSLIRMIMDTQAHTNPNNTIKFSDNSSAIVGFGHKVIVPLSVVAPGPVHLQNDQSDLIFTAETHNMPTAVSPFSGATTGTGGRLRDVQAVGRGGIPIAGTAGYCVGALHIPGYEQPYEPPHYKYPATFAPPLHVLIQASNGASDYGNKFGEPVISGFAISYGLNSADDTRNEYVKPIMFSGGLGTMPASMREKLPPTRGQLLAKIGGPVYRIGVGGGAASSLEIQGSGDAELDFNAVQRGDAEMENKLNRVVRACLELGDQNPILAIHDQGAGGNGNVLKELVEPGFAGAIIFSKEFQLGDPTITALELWGAEYQENNAILCKADHRDLLEKICRRERCPISFVGVVTGDGRVTLLESSAPKDFEQALNEFNCSTAYPFDLELKYVLGDMPKRTYDLKRELRQLRELCLPKDLRLDEALERVLSLVAVGSKRFLTNKVDRCVGGLIVQQQCVGPLQAPLADYALATVSHFSNAGIATSIGTQPLKGLLDPAAMARMCVAEALSNLVFVKISQLADVKCSGNWMWAAKLPGEGARMFDACKELCHILEELQIAIDGGKDSLSMAAKVGDDTIKSPGTLVISTYAPCPDVQLRVTPDLKGPSSDFKSALLWINLESSLRLGGSALAQAYAQQGNETPNLTRSDLLGKAFKITQSLLVDGLLKAGHDVSDGGLIVCLLEMAIGGLSGLRVELSEPLKSLKSYDAAVEKLDRPELALLFAEECGWVVEILDADLERVRSIYNDAGVPNYYLGITDGFGLDSRVVVKHGASELLNQPLRLVYQKWERTSYELEKLQTNPECAEAEYNSLKYRQAPQYRGPLNLQAELSLKRSCAPVRVAVLREEGVNSEREMMACLLKANFEVHDVTMSDLLQAHHDFTGGLLDISLSQVNYTHGQYMAKSYNLGIVKAFNGATLDLAQSRWTFDSSLISDRTASVSQYRGLIFPGGFSYADTLGSAKGWAANILHNSILLPQFQAFKRREDVFSLGICNGCQLMTLIGFVGCPGSEVGVDPDVALLHNRSERFECRWATVKIPSNRSVMLRSMKDLILGCWVAHGEGRFAFREEKLISVLQSAELVTLQYVDDTGEPTELYPLNPNGSPRGIAGLCSTDGRHLGLMPHPERCSAMNQWPYVPPSFEVSPKQAESPWQIMFNNAYNWCVNSDS</sequence>
<feature type="domain" description="Phosphoribosylformylglycinamidine synthase N-terminal" evidence="16">
    <location>
        <begin position="69"/>
        <end position="164"/>
    </location>
</feature>
<feature type="domain" description="Phosphoribosylformylglycinamidine synthase linker" evidence="15">
    <location>
        <begin position="188"/>
        <end position="237"/>
    </location>
</feature>
<evidence type="ECO:0000259" key="15">
    <source>
        <dbReference type="Pfam" id="PF18072"/>
    </source>
</evidence>
<keyword evidence="7" id="KW-0658">Purine biosynthesis</keyword>
<dbReference type="HAMAP" id="MF_00419">
    <property type="entry name" value="PurL_1"/>
    <property type="match status" value="1"/>
</dbReference>
<organism evidence="18 19">
    <name type="scientific">Drosophila suzukii</name>
    <name type="common">Spotted-wing drosophila fruit fly</name>
    <dbReference type="NCBI Taxonomy" id="28584"/>
    <lineage>
        <taxon>Eukaryota</taxon>
        <taxon>Metazoa</taxon>
        <taxon>Ecdysozoa</taxon>
        <taxon>Arthropoda</taxon>
        <taxon>Hexapoda</taxon>
        <taxon>Insecta</taxon>
        <taxon>Pterygota</taxon>
        <taxon>Neoptera</taxon>
        <taxon>Endopterygota</taxon>
        <taxon>Diptera</taxon>
        <taxon>Brachycera</taxon>
        <taxon>Muscomorpha</taxon>
        <taxon>Ephydroidea</taxon>
        <taxon>Drosophilidae</taxon>
        <taxon>Drosophila</taxon>
        <taxon>Sophophora</taxon>
    </lineage>
</organism>
<evidence type="ECO:0000256" key="3">
    <source>
        <dbReference type="ARBA" id="ARBA00012747"/>
    </source>
</evidence>
<dbReference type="NCBIfam" id="NF003672">
    <property type="entry name" value="PRK05297.1"/>
    <property type="match status" value="1"/>
</dbReference>
<dbReference type="RefSeq" id="XP_070855526.1">
    <property type="nucleotide sequence ID" value="XM_070999425.1"/>
</dbReference>
<dbReference type="Pfam" id="PF18072">
    <property type="entry name" value="FGAR-AT_linker"/>
    <property type="match status" value="1"/>
</dbReference>
<gene>
    <name evidence="19" type="primary">LOC139355105</name>
</gene>
<dbReference type="SUPFAM" id="SSF52317">
    <property type="entry name" value="Class I glutamine amidotransferase-like"/>
    <property type="match status" value="2"/>
</dbReference>
<name>A0ABM4U012_DROSZ</name>
<dbReference type="PANTHER" id="PTHR10099:SF1">
    <property type="entry name" value="PHOSPHORIBOSYLFORMYLGLYCINAMIDINE SYNTHASE"/>
    <property type="match status" value="1"/>
</dbReference>
<evidence type="ECO:0000256" key="8">
    <source>
        <dbReference type="ARBA" id="ARBA00022840"/>
    </source>
</evidence>
<comment type="pathway">
    <text evidence="1">Purine metabolism; IMP biosynthesis via de novo pathway; 5-amino-1-(5-phospho-D-ribosyl)imidazole from N(2)-formyl-N(1)-(5-phospho-D-ribosyl)glycinamide: step 1/2.</text>
</comment>
<dbReference type="Proteomes" id="UP001652628">
    <property type="component" value="Unplaced"/>
</dbReference>
<dbReference type="SMART" id="SM01211">
    <property type="entry name" value="GATase_5"/>
    <property type="match status" value="1"/>
</dbReference>
<feature type="domain" description="FGAR-AT PurM N-terminal-like" evidence="17">
    <location>
        <begin position="682"/>
        <end position="836"/>
    </location>
</feature>
<dbReference type="InterPro" id="IPR036604">
    <property type="entry name" value="PurS-like_sf"/>
</dbReference>
<evidence type="ECO:0000256" key="7">
    <source>
        <dbReference type="ARBA" id="ARBA00022755"/>
    </source>
</evidence>
<dbReference type="PANTHER" id="PTHR10099">
    <property type="entry name" value="PHOSPHORIBOSYLFORMYLGLYCINAMIDINE SYNTHASE"/>
    <property type="match status" value="1"/>
</dbReference>
<dbReference type="Gene3D" id="3.40.50.880">
    <property type="match status" value="2"/>
</dbReference>
<dbReference type="InterPro" id="IPR029062">
    <property type="entry name" value="Class_I_gatase-like"/>
</dbReference>
<evidence type="ECO:0000313" key="18">
    <source>
        <dbReference type="Proteomes" id="UP001652628"/>
    </source>
</evidence>
<evidence type="ECO:0000259" key="13">
    <source>
        <dbReference type="Pfam" id="PF00586"/>
    </source>
</evidence>
<evidence type="ECO:0000256" key="4">
    <source>
        <dbReference type="ARBA" id="ARBA00022598"/>
    </source>
</evidence>
<dbReference type="Gene3D" id="3.30.1330.10">
    <property type="entry name" value="PurM-like, N-terminal domain"/>
    <property type="match status" value="2"/>
</dbReference>
<evidence type="ECO:0000256" key="2">
    <source>
        <dbReference type="ARBA" id="ARBA00008608"/>
    </source>
</evidence>
<dbReference type="InterPro" id="IPR010918">
    <property type="entry name" value="PurM-like_C_dom"/>
</dbReference>
<feature type="domain" description="PurM-like C-terminal" evidence="14">
    <location>
        <begin position="451"/>
        <end position="607"/>
    </location>
</feature>
<evidence type="ECO:0000313" key="19">
    <source>
        <dbReference type="RefSeq" id="XP_070855526.1"/>
    </source>
</evidence>
<dbReference type="InterPro" id="IPR036676">
    <property type="entry name" value="PurM-like_C_sf"/>
</dbReference>
<dbReference type="Pfam" id="PF13507">
    <property type="entry name" value="GATase_5"/>
    <property type="match status" value="1"/>
</dbReference>
<dbReference type="CDD" id="cd01740">
    <property type="entry name" value="GATase1_FGAR_AT"/>
    <property type="match status" value="1"/>
</dbReference>
<dbReference type="InterPro" id="IPR040707">
    <property type="entry name" value="FGAR-AT_N"/>
</dbReference>
<dbReference type="Gene3D" id="1.10.8.750">
    <property type="entry name" value="Phosphoribosylformylglycinamidine synthase, linker domain"/>
    <property type="match status" value="1"/>
</dbReference>
<keyword evidence="9" id="KW-0460">Magnesium</keyword>
<evidence type="ECO:0000256" key="9">
    <source>
        <dbReference type="ARBA" id="ARBA00022842"/>
    </source>
</evidence>
<dbReference type="Pfam" id="PF18076">
    <property type="entry name" value="FGAR-AT_N"/>
    <property type="match status" value="1"/>
</dbReference>
<dbReference type="InterPro" id="IPR036921">
    <property type="entry name" value="PurM-like_N_sf"/>
</dbReference>
<keyword evidence="4" id="KW-0436">Ligase</keyword>
<evidence type="ECO:0000256" key="11">
    <source>
        <dbReference type="ARBA" id="ARBA00029823"/>
    </source>
</evidence>
<dbReference type="Gene3D" id="3.90.650.10">
    <property type="entry name" value="PurM-like C-terminal domain"/>
    <property type="match status" value="2"/>
</dbReference>
<dbReference type="PROSITE" id="PS51273">
    <property type="entry name" value="GATASE_TYPE_1"/>
    <property type="match status" value="1"/>
</dbReference>
<keyword evidence="18" id="KW-1185">Reference proteome</keyword>
<keyword evidence="6" id="KW-0547">Nucleotide-binding</keyword>
<dbReference type="InterPro" id="IPR055181">
    <property type="entry name" value="FGAR-AT_PurM_N-like"/>
</dbReference>
<proteinExistence type="inferred from homology"/>
<feature type="domain" description="PurM-like C-terminal" evidence="14">
    <location>
        <begin position="867"/>
        <end position="999"/>
    </location>
</feature>
<evidence type="ECO:0000256" key="10">
    <source>
        <dbReference type="ARBA" id="ARBA00022962"/>
    </source>
</evidence>
<protein>
    <recommendedName>
        <fullName evidence="3">phosphoribosylformylglycinamidine synthase</fullName>
        <ecNumber evidence="3">6.3.5.3</ecNumber>
    </recommendedName>
    <alternativeName>
        <fullName evidence="12">Formylglycinamide ribonucleotide amidotransferase</fullName>
    </alternativeName>
    <alternativeName>
        <fullName evidence="11">Formylglycinamide ribotide amidotransferase</fullName>
    </alternativeName>
</protein>
<dbReference type="SUPFAM" id="SSF109736">
    <property type="entry name" value="FGAM synthase PurL, linker domain"/>
    <property type="match status" value="1"/>
</dbReference>
<evidence type="ECO:0000256" key="5">
    <source>
        <dbReference type="ARBA" id="ARBA00022723"/>
    </source>
</evidence>
<dbReference type="SUPFAM" id="SSF56042">
    <property type="entry name" value="PurM C-terminal domain-like"/>
    <property type="match status" value="2"/>
</dbReference>
<evidence type="ECO:0000256" key="12">
    <source>
        <dbReference type="ARBA" id="ARBA00032632"/>
    </source>
</evidence>
<reference evidence="19" key="1">
    <citation type="submission" date="2025-08" db="UniProtKB">
        <authorList>
            <consortium name="RefSeq"/>
        </authorList>
    </citation>
    <scope>IDENTIFICATION</scope>
</reference>
<dbReference type="InterPro" id="IPR016188">
    <property type="entry name" value="PurM-like_N"/>
</dbReference>
<dbReference type="NCBIfam" id="TIGR01735">
    <property type="entry name" value="FGAM_synt"/>
    <property type="match status" value="1"/>
</dbReference>
<dbReference type="Pfam" id="PF00586">
    <property type="entry name" value="AIRS"/>
    <property type="match status" value="1"/>
</dbReference>
<evidence type="ECO:0000256" key="1">
    <source>
        <dbReference type="ARBA" id="ARBA00004920"/>
    </source>
</evidence>
<dbReference type="CDD" id="cd02203">
    <property type="entry name" value="PurL_repeat1"/>
    <property type="match status" value="1"/>
</dbReference>
<evidence type="ECO:0000256" key="6">
    <source>
        <dbReference type="ARBA" id="ARBA00022741"/>
    </source>
</evidence>
<evidence type="ECO:0000259" key="14">
    <source>
        <dbReference type="Pfam" id="PF02769"/>
    </source>
</evidence>
<dbReference type="InterPro" id="IPR010073">
    <property type="entry name" value="PurL_large"/>
</dbReference>
<keyword evidence="8" id="KW-0067">ATP-binding</keyword>
<dbReference type="GeneID" id="139355105"/>
<dbReference type="SUPFAM" id="SSF82697">
    <property type="entry name" value="PurS-like"/>
    <property type="match status" value="1"/>
</dbReference>
<evidence type="ECO:0000259" key="17">
    <source>
        <dbReference type="Pfam" id="PF22689"/>
    </source>
</evidence>
<dbReference type="InterPro" id="IPR041609">
    <property type="entry name" value="PurL_linker"/>
</dbReference>